<feature type="region of interest" description="Disordered" evidence="1">
    <location>
        <begin position="150"/>
        <end position="195"/>
    </location>
</feature>
<organism evidence="2 3">
    <name type="scientific">Cardiocondyla obscurior</name>
    <dbReference type="NCBI Taxonomy" id="286306"/>
    <lineage>
        <taxon>Eukaryota</taxon>
        <taxon>Metazoa</taxon>
        <taxon>Ecdysozoa</taxon>
        <taxon>Arthropoda</taxon>
        <taxon>Hexapoda</taxon>
        <taxon>Insecta</taxon>
        <taxon>Pterygota</taxon>
        <taxon>Neoptera</taxon>
        <taxon>Endopterygota</taxon>
        <taxon>Hymenoptera</taxon>
        <taxon>Apocrita</taxon>
        <taxon>Aculeata</taxon>
        <taxon>Formicoidea</taxon>
        <taxon>Formicidae</taxon>
        <taxon>Myrmicinae</taxon>
        <taxon>Cardiocondyla</taxon>
    </lineage>
</organism>
<gene>
    <name evidence="2" type="ORF">PUN28_016357</name>
</gene>
<feature type="region of interest" description="Disordered" evidence="1">
    <location>
        <begin position="34"/>
        <end position="54"/>
    </location>
</feature>
<sequence length="236" mass="25593">MDYHPTNHNKKSSSRRLRISNIKIYLAFKKKLNQEKKEKQSDDSHPGDFSPRGTLSVLALPRRASRVILRVRRFSTSLSRVVATLVLSALEADPLVAPEPRQPAPGASRALRRIYQGALRAMPLQHRRDRAHSPRVVMAPPLRRSISPLAATTSTTASTAPSTASTAAATTATATGGCGRCTRSRQRSVTAGAATLVSPRPRLRSALLFSSLLTPPSPHAARREGRRRGATRGDAT</sequence>
<accession>A0AAW2EVZ4</accession>
<evidence type="ECO:0000313" key="3">
    <source>
        <dbReference type="Proteomes" id="UP001430953"/>
    </source>
</evidence>
<keyword evidence="3" id="KW-1185">Reference proteome</keyword>
<evidence type="ECO:0000256" key="1">
    <source>
        <dbReference type="SAM" id="MobiDB-lite"/>
    </source>
</evidence>
<dbReference type="AlphaFoldDB" id="A0AAW2EVZ4"/>
<comment type="caution">
    <text evidence="2">The sequence shown here is derived from an EMBL/GenBank/DDBJ whole genome shotgun (WGS) entry which is preliminary data.</text>
</comment>
<name>A0AAW2EVZ4_9HYME</name>
<protein>
    <submittedName>
        <fullName evidence="2">Uncharacterized protein</fullName>
    </submittedName>
</protein>
<dbReference type="Proteomes" id="UP001430953">
    <property type="component" value="Unassembled WGS sequence"/>
</dbReference>
<reference evidence="2 3" key="1">
    <citation type="submission" date="2023-03" db="EMBL/GenBank/DDBJ databases">
        <title>High recombination rates correlate with genetic variation in Cardiocondyla obscurior ants.</title>
        <authorList>
            <person name="Errbii M."/>
        </authorList>
    </citation>
    <scope>NUCLEOTIDE SEQUENCE [LARGE SCALE GENOMIC DNA]</scope>
    <source>
        <strain evidence="2">Alpha-2009</strain>
        <tissue evidence="2">Whole body</tissue>
    </source>
</reference>
<feature type="region of interest" description="Disordered" evidence="1">
    <location>
        <begin position="209"/>
        <end position="236"/>
    </location>
</feature>
<dbReference type="EMBL" id="JADYXP020000018">
    <property type="protein sequence ID" value="KAL0106619.1"/>
    <property type="molecule type" value="Genomic_DNA"/>
</dbReference>
<proteinExistence type="predicted"/>
<feature type="compositionally biased region" description="Basic and acidic residues" evidence="1">
    <location>
        <begin position="34"/>
        <end position="46"/>
    </location>
</feature>
<feature type="compositionally biased region" description="Low complexity" evidence="1">
    <location>
        <begin position="150"/>
        <end position="175"/>
    </location>
</feature>
<evidence type="ECO:0000313" key="2">
    <source>
        <dbReference type="EMBL" id="KAL0106619.1"/>
    </source>
</evidence>